<dbReference type="Proteomes" id="UP001589862">
    <property type="component" value="Unassembled WGS sequence"/>
</dbReference>
<dbReference type="InterPro" id="IPR050766">
    <property type="entry name" value="Bact_Lucif_Oxidored"/>
</dbReference>
<protein>
    <submittedName>
        <fullName evidence="3">LLM class flavin-dependent oxidoreductase</fullName>
        <ecNumber evidence="3">1.-.-.-</ecNumber>
    </submittedName>
</protein>
<proteinExistence type="predicted"/>
<dbReference type="PANTHER" id="PTHR30137:SF6">
    <property type="entry name" value="LUCIFERASE-LIKE MONOOXYGENASE"/>
    <property type="match status" value="1"/>
</dbReference>
<evidence type="ECO:0000313" key="4">
    <source>
        <dbReference type="Proteomes" id="UP001589862"/>
    </source>
</evidence>
<accession>A0ABV6P918</accession>
<dbReference type="RefSeq" id="WP_377457216.1">
    <property type="nucleotide sequence ID" value="NZ_JBHLUB010000001.1"/>
</dbReference>
<dbReference type="EC" id="1.-.-.-" evidence="3"/>
<evidence type="ECO:0000313" key="3">
    <source>
        <dbReference type="EMBL" id="MFC0580852.1"/>
    </source>
</evidence>
<evidence type="ECO:0000259" key="2">
    <source>
        <dbReference type="Pfam" id="PF00296"/>
    </source>
</evidence>
<gene>
    <name evidence="3" type="ORF">ACFFFR_00405</name>
</gene>
<dbReference type="EMBL" id="JBHLUB010000001">
    <property type="protein sequence ID" value="MFC0580852.1"/>
    <property type="molecule type" value="Genomic_DNA"/>
</dbReference>
<organism evidence="3 4">
    <name type="scientific">Micrococcoides hystricis</name>
    <dbReference type="NCBI Taxonomy" id="1572761"/>
    <lineage>
        <taxon>Bacteria</taxon>
        <taxon>Bacillati</taxon>
        <taxon>Actinomycetota</taxon>
        <taxon>Actinomycetes</taxon>
        <taxon>Micrococcales</taxon>
        <taxon>Micrococcaceae</taxon>
        <taxon>Micrococcoides</taxon>
    </lineage>
</organism>
<keyword evidence="3" id="KW-0560">Oxidoreductase</keyword>
<evidence type="ECO:0000256" key="1">
    <source>
        <dbReference type="ARBA" id="ARBA00007789"/>
    </source>
</evidence>
<name>A0ABV6P918_9MICC</name>
<sequence length="323" mass="35560">MDFPLSILDLATVRHGQPIREALAKSLELAQLADSLNYHRLWYAEHHNFQSIASSATSVLIGHVAAHTERIRVGAGGIMLPNHAPLVIAEQFGTLAELFPDRIDLGLGRAPGTDHQTMRALRRDANAADTFPQDVLELQSFLAADTRESGVYAYPGRGTNVPLYILGSSLFGARLAAQLGLPYAFASHFAPQMLLQAAEVYRKEYRPSERHPEPYMIAALSVIAAETAEEADQLYEKAARARVRSMLGRGRNLSDEEVELLYHSAAGHQVLQMLHYRAVGTAETVGAQLREFQELTGADEVMIVNLATELQAQRRTLELVAEL</sequence>
<feature type="domain" description="Luciferase-like" evidence="2">
    <location>
        <begin position="15"/>
        <end position="296"/>
    </location>
</feature>
<dbReference type="InterPro" id="IPR011251">
    <property type="entry name" value="Luciferase-like_dom"/>
</dbReference>
<dbReference type="NCBIfam" id="TIGR03558">
    <property type="entry name" value="oxido_grp_1"/>
    <property type="match status" value="1"/>
</dbReference>
<dbReference type="InterPro" id="IPR019949">
    <property type="entry name" value="CmoO-like"/>
</dbReference>
<keyword evidence="4" id="KW-1185">Reference proteome</keyword>
<dbReference type="PANTHER" id="PTHR30137">
    <property type="entry name" value="LUCIFERASE-LIKE MONOOXYGENASE"/>
    <property type="match status" value="1"/>
</dbReference>
<comment type="caution">
    <text evidence="3">The sequence shown here is derived from an EMBL/GenBank/DDBJ whole genome shotgun (WGS) entry which is preliminary data.</text>
</comment>
<dbReference type="SUPFAM" id="SSF51679">
    <property type="entry name" value="Bacterial luciferase-like"/>
    <property type="match status" value="1"/>
</dbReference>
<comment type="similarity">
    <text evidence="1">To bacterial alkanal monooxygenase alpha and beta chains.</text>
</comment>
<dbReference type="Gene3D" id="3.20.20.30">
    <property type="entry name" value="Luciferase-like domain"/>
    <property type="match status" value="1"/>
</dbReference>
<dbReference type="InterPro" id="IPR036661">
    <property type="entry name" value="Luciferase-like_sf"/>
</dbReference>
<dbReference type="Pfam" id="PF00296">
    <property type="entry name" value="Bac_luciferase"/>
    <property type="match status" value="1"/>
</dbReference>
<dbReference type="GO" id="GO:0016491">
    <property type="term" value="F:oxidoreductase activity"/>
    <property type="evidence" value="ECO:0007669"/>
    <property type="project" value="UniProtKB-KW"/>
</dbReference>
<reference evidence="3 4" key="1">
    <citation type="submission" date="2024-09" db="EMBL/GenBank/DDBJ databases">
        <authorList>
            <person name="Sun Q."/>
            <person name="Mori K."/>
        </authorList>
    </citation>
    <scope>NUCLEOTIDE SEQUENCE [LARGE SCALE GENOMIC DNA]</scope>
    <source>
        <strain evidence="3 4">NCAIM B.02604</strain>
    </source>
</reference>